<dbReference type="RefSeq" id="WP_171225727.1">
    <property type="nucleotide sequence ID" value="NZ_CP053085.1"/>
</dbReference>
<dbReference type="KEGG" id="ggr:HKW67_12660"/>
<proteinExistence type="predicted"/>
<evidence type="ECO:0000313" key="2">
    <source>
        <dbReference type="Proteomes" id="UP000500938"/>
    </source>
</evidence>
<keyword evidence="2" id="KW-1185">Reference proteome</keyword>
<gene>
    <name evidence="1" type="ORF">HKW67_12660</name>
</gene>
<organism evidence="1 2">
    <name type="scientific">Gemmatimonas groenlandica</name>
    <dbReference type="NCBI Taxonomy" id="2732249"/>
    <lineage>
        <taxon>Bacteria</taxon>
        <taxon>Pseudomonadati</taxon>
        <taxon>Gemmatimonadota</taxon>
        <taxon>Gemmatimonadia</taxon>
        <taxon>Gemmatimonadales</taxon>
        <taxon>Gemmatimonadaceae</taxon>
        <taxon>Gemmatimonas</taxon>
    </lineage>
</organism>
<protein>
    <submittedName>
        <fullName evidence="1">Uncharacterized protein</fullName>
    </submittedName>
</protein>
<dbReference type="EMBL" id="CP053085">
    <property type="protein sequence ID" value="QJR36294.1"/>
    <property type="molecule type" value="Genomic_DNA"/>
</dbReference>
<evidence type="ECO:0000313" key="1">
    <source>
        <dbReference type="EMBL" id="QJR36294.1"/>
    </source>
</evidence>
<name>A0A6M4IMP5_9BACT</name>
<sequence length="74" mass="8389">MTETARFTSAEEKAMRETVQSGEIPLCPRCAVLMTQRAIGGGSFGLGYHRQREWLLCPQCRRSVIFDVKRGTRL</sequence>
<dbReference type="Proteomes" id="UP000500938">
    <property type="component" value="Chromosome"/>
</dbReference>
<dbReference type="AlphaFoldDB" id="A0A6M4IMP5"/>
<accession>A0A6M4IMP5</accession>
<reference evidence="1 2" key="1">
    <citation type="submission" date="2020-05" db="EMBL/GenBank/DDBJ databases">
        <title>Complete genome sequence of Gemmatimonas greenlandica TET16.</title>
        <authorList>
            <person name="Zeng Y."/>
        </authorList>
    </citation>
    <scope>NUCLEOTIDE SEQUENCE [LARGE SCALE GENOMIC DNA]</scope>
    <source>
        <strain evidence="1 2">TET16</strain>
    </source>
</reference>